<organism evidence="1 2">
    <name type="scientific">Pseudomonas corrugata</name>
    <dbReference type="NCBI Taxonomy" id="47879"/>
    <lineage>
        <taxon>Bacteria</taxon>
        <taxon>Pseudomonadati</taxon>
        <taxon>Pseudomonadota</taxon>
        <taxon>Gammaproteobacteria</taxon>
        <taxon>Pseudomonadales</taxon>
        <taxon>Pseudomonadaceae</taxon>
        <taxon>Pseudomonas</taxon>
    </lineage>
</organism>
<comment type="caution">
    <text evidence="1">The sequence shown here is derived from an EMBL/GenBank/DDBJ whole genome shotgun (WGS) entry which is preliminary data.</text>
</comment>
<dbReference type="KEGG" id="pcg:AXG94_06540"/>
<keyword evidence="2" id="KW-1185">Reference proteome</keyword>
<gene>
    <name evidence="1" type="ORF">ALQ77_02554</name>
</gene>
<proteinExistence type="predicted"/>
<evidence type="ECO:0000313" key="1">
    <source>
        <dbReference type="EMBL" id="RMM50749.1"/>
    </source>
</evidence>
<dbReference type="RefSeq" id="WP_024776599.1">
    <property type="nucleotide sequence ID" value="NZ_CP014262.1"/>
</dbReference>
<dbReference type="OrthoDB" id="7028668at2"/>
<dbReference type="STRING" id="47879.AXG94_06540"/>
<evidence type="ECO:0008006" key="3">
    <source>
        <dbReference type="Google" id="ProtNLM"/>
    </source>
</evidence>
<dbReference type="SUPFAM" id="SSF52172">
    <property type="entry name" value="CheY-like"/>
    <property type="match status" value="1"/>
</dbReference>
<evidence type="ECO:0000313" key="2">
    <source>
        <dbReference type="Proteomes" id="UP000270661"/>
    </source>
</evidence>
<name>A0A3M3EPQ1_9PSED</name>
<sequence length="144" mass="16114">MPNKALRIMIADTDHSHRMQLEYLFNQQGYFRIAPVSSAQELMTLMAFGIEPFDLLVVDACLAEGELDLPGFFLGNPQVRHGMIYNTQQVGLLSIPVTRRASVQLHPAQLPDLAALARLMARIDPADCEAARPWGRPLRHSHGR</sequence>
<protein>
    <recommendedName>
        <fullName evidence="3">Response regulatory domain-containing protein</fullName>
    </recommendedName>
</protein>
<accession>A0A3M3EPQ1</accession>
<dbReference type="EMBL" id="RBOJ01000063">
    <property type="protein sequence ID" value="RMM50749.1"/>
    <property type="molecule type" value="Genomic_DNA"/>
</dbReference>
<dbReference type="InterPro" id="IPR011006">
    <property type="entry name" value="CheY-like_superfamily"/>
</dbReference>
<reference evidence="1 2" key="1">
    <citation type="submission" date="2018-08" db="EMBL/GenBank/DDBJ databases">
        <title>Recombination of ecologically and evolutionarily significant loci maintains genetic cohesion in the Pseudomonas syringae species complex.</title>
        <authorList>
            <person name="Dillon M."/>
            <person name="Thakur S."/>
            <person name="Almeida R.N.D."/>
            <person name="Weir B.S."/>
            <person name="Guttman D.S."/>
        </authorList>
    </citation>
    <scope>NUCLEOTIDE SEQUENCE [LARGE SCALE GENOMIC DNA]</scope>
    <source>
        <strain evidence="1 2">NCPPB2445</strain>
    </source>
</reference>
<dbReference type="GeneID" id="55644012"/>
<dbReference type="Proteomes" id="UP000270661">
    <property type="component" value="Unassembled WGS sequence"/>
</dbReference>
<dbReference type="AlphaFoldDB" id="A0A3M3EPQ1"/>